<dbReference type="Proteomes" id="UP001174909">
    <property type="component" value="Unassembled WGS sequence"/>
</dbReference>
<dbReference type="InterPro" id="IPR007023">
    <property type="entry name" value="Ribosom_reg"/>
</dbReference>
<name>A0AA35S9H7_GEOBA</name>
<sequence length="327" mass="37398">MDVDLEAVLEAKKAQYKSIEVRKDVELQYDVGNLLATDLNPLDHHAMKSRRDEYLKGLARDNTQLLINKIWQLPVEKADGMILVELPTPSTVLPREKPIPKPKGLTAWETFAKAKGIKNRKRSRMVFDESGQEWKPRWGYKRVDDPKDKWMIEIPDRADPYEDYFEKQAEEKKEKIAKNEYKRLKNISRTQKGGRLKAPLPPPLTKDMSKYQLTHALGKAKEATASIGKFTKSLPDEPVPKRAKKTQVGPVAGDMAAERKKNLEILSSVTKRKEVVDAEKAANRHMAQEQRSKRQKQQSEGVFSKGIKPKKTQPKNRGRGRGGKNRK</sequence>
<evidence type="ECO:0000256" key="2">
    <source>
        <dbReference type="ARBA" id="ARBA00010077"/>
    </source>
</evidence>
<protein>
    <recommendedName>
        <fullName evidence="5">Ribosome biogenesis regulatory protein</fullName>
    </recommendedName>
</protein>
<comment type="similarity">
    <text evidence="2 5">Belongs to the RRS1 family.</text>
</comment>
<evidence type="ECO:0000313" key="7">
    <source>
        <dbReference type="EMBL" id="CAI8024722.1"/>
    </source>
</evidence>
<dbReference type="GO" id="GO:0005730">
    <property type="term" value="C:nucleolus"/>
    <property type="evidence" value="ECO:0007669"/>
    <property type="project" value="TreeGrafter"/>
</dbReference>
<evidence type="ECO:0000256" key="1">
    <source>
        <dbReference type="ARBA" id="ARBA00004123"/>
    </source>
</evidence>
<evidence type="ECO:0000256" key="5">
    <source>
        <dbReference type="RuleBase" id="RU364132"/>
    </source>
</evidence>
<comment type="caution">
    <text evidence="7">The sequence shown here is derived from an EMBL/GenBank/DDBJ whole genome shotgun (WGS) entry which is preliminary data.</text>
</comment>
<evidence type="ECO:0000256" key="3">
    <source>
        <dbReference type="ARBA" id="ARBA00022517"/>
    </source>
</evidence>
<feature type="region of interest" description="Disordered" evidence="6">
    <location>
        <begin position="231"/>
        <end position="255"/>
    </location>
</feature>
<evidence type="ECO:0000313" key="8">
    <source>
        <dbReference type="Proteomes" id="UP001174909"/>
    </source>
</evidence>
<dbReference type="PANTHER" id="PTHR17602">
    <property type="entry name" value="RIBOSOME BIOGENESIS REGULATORY PROTEIN"/>
    <property type="match status" value="1"/>
</dbReference>
<keyword evidence="3 5" id="KW-0690">Ribosome biogenesis</keyword>
<dbReference type="AlphaFoldDB" id="A0AA35S9H7"/>
<comment type="subcellular location">
    <subcellularLocation>
        <location evidence="1 5">Nucleus</location>
    </subcellularLocation>
</comment>
<evidence type="ECO:0000256" key="6">
    <source>
        <dbReference type="SAM" id="MobiDB-lite"/>
    </source>
</evidence>
<dbReference type="GO" id="GO:0030687">
    <property type="term" value="C:preribosome, large subunit precursor"/>
    <property type="evidence" value="ECO:0007669"/>
    <property type="project" value="TreeGrafter"/>
</dbReference>
<dbReference type="GO" id="GO:0042273">
    <property type="term" value="P:ribosomal large subunit biogenesis"/>
    <property type="evidence" value="ECO:0007669"/>
    <property type="project" value="TreeGrafter"/>
</dbReference>
<keyword evidence="8" id="KW-1185">Reference proteome</keyword>
<dbReference type="EMBL" id="CASHTH010002090">
    <property type="protein sequence ID" value="CAI8024722.1"/>
    <property type="molecule type" value="Genomic_DNA"/>
</dbReference>
<feature type="region of interest" description="Disordered" evidence="6">
    <location>
        <begin position="267"/>
        <end position="327"/>
    </location>
</feature>
<dbReference type="GO" id="GO:0000447">
    <property type="term" value="P:endonucleolytic cleavage in ITS1 to separate SSU-rRNA from 5.8S rRNA and LSU-rRNA from tricistronic rRNA transcript (SSU-rRNA, 5.8S rRNA, LSU-rRNA)"/>
    <property type="evidence" value="ECO:0007669"/>
    <property type="project" value="TreeGrafter"/>
</dbReference>
<dbReference type="Pfam" id="PF04939">
    <property type="entry name" value="RRS1"/>
    <property type="match status" value="1"/>
</dbReference>
<evidence type="ECO:0000256" key="4">
    <source>
        <dbReference type="ARBA" id="ARBA00023242"/>
    </source>
</evidence>
<reference evidence="7" key="1">
    <citation type="submission" date="2023-03" db="EMBL/GenBank/DDBJ databases">
        <authorList>
            <person name="Steffen K."/>
            <person name="Cardenas P."/>
        </authorList>
    </citation>
    <scope>NUCLEOTIDE SEQUENCE</scope>
</reference>
<dbReference type="PANTHER" id="PTHR17602:SF4">
    <property type="entry name" value="RIBOSOME BIOGENESIS REGULATORY PROTEIN HOMOLOG"/>
    <property type="match status" value="1"/>
</dbReference>
<comment type="function">
    <text evidence="5">Involved in ribosomal large subunit assembly.</text>
</comment>
<organism evidence="7 8">
    <name type="scientific">Geodia barretti</name>
    <name type="common">Barrett's horny sponge</name>
    <dbReference type="NCBI Taxonomy" id="519541"/>
    <lineage>
        <taxon>Eukaryota</taxon>
        <taxon>Metazoa</taxon>
        <taxon>Porifera</taxon>
        <taxon>Demospongiae</taxon>
        <taxon>Heteroscleromorpha</taxon>
        <taxon>Tetractinellida</taxon>
        <taxon>Astrophorina</taxon>
        <taxon>Geodiidae</taxon>
        <taxon>Geodia</taxon>
    </lineage>
</organism>
<keyword evidence="4 5" id="KW-0539">Nucleus</keyword>
<feature type="compositionally biased region" description="Basic residues" evidence="6">
    <location>
        <begin position="307"/>
        <end position="327"/>
    </location>
</feature>
<accession>A0AA35S9H7</accession>
<proteinExistence type="inferred from homology"/>
<gene>
    <name evidence="7" type="ORF">GBAR_LOCUS14343</name>
</gene>
<feature type="compositionally biased region" description="Basic and acidic residues" evidence="6">
    <location>
        <begin position="271"/>
        <end position="292"/>
    </location>
</feature>